<protein>
    <submittedName>
        <fullName evidence="1">Uncharacterized protein</fullName>
    </submittedName>
</protein>
<dbReference type="AlphaFoldDB" id="A0A2R6NN94"/>
<reference evidence="1 2" key="1">
    <citation type="submission" date="2018-02" db="EMBL/GenBank/DDBJ databases">
        <title>Genome sequence of the basidiomycete white-rot fungus Phlebia centrifuga.</title>
        <authorList>
            <person name="Granchi Z."/>
            <person name="Peng M."/>
            <person name="de Vries R.P."/>
            <person name="Hilden K."/>
            <person name="Makela M.R."/>
            <person name="Grigoriev I."/>
            <person name="Riley R."/>
        </authorList>
    </citation>
    <scope>NUCLEOTIDE SEQUENCE [LARGE SCALE GENOMIC DNA]</scope>
    <source>
        <strain evidence="1 2">FBCC195</strain>
    </source>
</reference>
<keyword evidence="2" id="KW-1185">Reference proteome</keyword>
<sequence length="219" mass="24828">MLCVGFRSRPVTRVPRSSIVPPGLAFVFMVHLPSLLANIPHITHLDPDERLGPIDFPWNTWGPTSTRYFKVADNDHYTFNQLHFPSNGTHVLLGNLLLDFNQLDIARDISHVLSRQTTGHGTIFKRSPLVNNTSFKQGKAKNIRVPEYPGRIVRCPTVIPRGWMFKEEVITALPYRETSIPTPFKPGSLESFACHTRVASVIPHFKVESPHQTHRILHS</sequence>
<comment type="caution">
    <text evidence="1">The sequence shown here is derived from an EMBL/GenBank/DDBJ whole genome shotgun (WGS) entry which is preliminary data.</text>
</comment>
<gene>
    <name evidence="1" type="ORF">PHLCEN_2v10298</name>
</gene>
<evidence type="ECO:0000313" key="2">
    <source>
        <dbReference type="Proteomes" id="UP000186601"/>
    </source>
</evidence>
<accession>A0A2R6NN94</accession>
<evidence type="ECO:0000313" key="1">
    <source>
        <dbReference type="EMBL" id="PSR73878.1"/>
    </source>
</evidence>
<proteinExistence type="predicted"/>
<dbReference type="Proteomes" id="UP000186601">
    <property type="component" value="Unassembled WGS sequence"/>
</dbReference>
<organism evidence="1 2">
    <name type="scientific">Hermanssonia centrifuga</name>
    <dbReference type="NCBI Taxonomy" id="98765"/>
    <lineage>
        <taxon>Eukaryota</taxon>
        <taxon>Fungi</taxon>
        <taxon>Dikarya</taxon>
        <taxon>Basidiomycota</taxon>
        <taxon>Agaricomycotina</taxon>
        <taxon>Agaricomycetes</taxon>
        <taxon>Polyporales</taxon>
        <taxon>Meruliaceae</taxon>
        <taxon>Hermanssonia</taxon>
    </lineage>
</organism>
<dbReference type="EMBL" id="MLYV02001052">
    <property type="protein sequence ID" value="PSR73878.1"/>
    <property type="molecule type" value="Genomic_DNA"/>
</dbReference>
<name>A0A2R6NN94_9APHY</name>